<feature type="domain" description="Helix-turn-helix" evidence="1">
    <location>
        <begin position="43"/>
        <end position="85"/>
    </location>
</feature>
<dbReference type="GO" id="GO:0003677">
    <property type="term" value="F:DNA binding"/>
    <property type="evidence" value="ECO:0007669"/>
    <property type="project" value="InterPro"/>
</dbReference>
<dbReference type="Pfam" id="PF12728">
    <property type="entry name" value="HTH_17"/>
    <property type="match status" value="1"/>
</dbReference>
<evidence type="ECO:0000259" key="1">
    <source>
        <dbReference type="Pfam" id="PF12728"/>
    </source>
</evidence>
<dbReference type="InterPro" id="IPR010093">
    <property type="entry name" value="SinI_DNA-bd"/>
</dbReference>
<dbReference type="InterPro" id="IPR009061">
    <property type="entry name" value="DNA-bd_dom_put_sf"/>
</dbReference>
<sequence length="89" mass="10461">MQVILPTEQVQEIQLMITELLQHEISHFKEALGLDSPYLNKIQACQYLRISNNTLDSWIQKGLPVIKIGKTVRFHKNEIDRWLCKEVML</sequence>
<dbReference type="SUPFAM" id="SSF46955">
    <property type="entry name" value="Putative DNA-binding domain"/>
    <property type="match status" value="1"/>
</dbReference>
<evidence type="ECO:0000313" key="3">
    <source>
        <dbReference type="Proteomes" id="UP000479499"/>
    </source>
</evidence>
<proteinExistence type="predicted"/>
<dbReference type="InterPro" id="IPR036388">
    <property type="entry name" value="WH-like_DNA-bd_sf"/>
</dbReference>
<evidence type="ECO:0000313" key="2">
    <source>
        <dbReference type="EMBL" id="NGL84091.1"/>
    </source>
</evidence>
<comment type="caution">
    <text evidence="2">The sequence shown here is derived from an EMBL/GenBank/DDBJ whole genome shotgun (WGS) entry which is preliminary data.</text>
</comment>
<dbReference type="EMBL" id="JAAKFZ010000009">
    <property type="protein sequence ID" value="NGL84091.1"/>
    <property type="molecule type" value="Genomic_DNA"/>
</dbReference>
<dbReference type="InterPro" id="IPR041657">
    <property type="entry name" value="HTH_17"/>
</dbReference>
<reference evidence="2 3" key="1">
    <citation type="submission" date="2020-02" db="EMBL/GenBank/DDBJ databases">
        <title>M-like protein SrM is not crucial to the virulence of a novel isolate of Streptococcus equi subsp. ruminatorum from Macaca mulatta.</title>
        <authorList>
            <person name="Guo G."/>
            <person name="Cheng L."/>
            <person name="Zhang W."/>
        </authorList>
    </citation>
    <scope>NUCLEOTIDE SEQUENCE [LARGE SCALE GENOMIC DNA]</scope>
    <source>
        <strain evidence="2 3">FJ1804</strain>
    </source>
</reference>
<accession>A0A6M1KYC3</accession>
<dbReference type="Proteomes" id="UP000479499">
    <property type="component" value="Unassembled WGS sequence"/>
</dbReference>
<organism evidence="2 3">
    <name type="scientific">Streptococcus equi subsp. ruminatorum</name>
    <dbReference type="NCBI Taxonomy" id="254358"/>
    <lineage>
        <taxon>Bacteria</taxon>
        <taxon>Bacillati</taxon>
        <taxon>Bacillota</taxon>
        <taxon>Bacilli</taxon>
        <taxon>Lactobacillales</taxon>
        <taxon>Streptococcaceae</taxon>
        <taxon>Streptococcus</taxon>
    </lineage>
</organism>
<dbReference type="AlphaFoldDB" id="A0A6M1KYC3"/>
<gene>
    <name evidence="2" type="ORF">G5B50_04795</name>
</gene>
<dbReference type="Gene3D" id="1.10.10.10">
    <property type="entry name" value="Winged helix-like DNA-binding domain superfamily/Winged helix DNA-binding domain"/>
    <property type="match status" value="1"/>
</dbReference>
<dbReference type="NCBIfam" id="TIGR01764">
    <property type="entry name" value="excise"/>
    <property type="match status" value="1"/>
</dbReference>
<dbReference type="RefSeq" id="WP_164335932.1">
    <property type="nucleotide sequence ID" value="NZ_JAAKFZ010000009.1"/>
</dbReference>
<protein>
    <submittedName>
        <fullName evidence="2">Helix-turn-helix domain-containing protein</fullName>
    </submittedName>
</protein>
<name>A0A6M1KYC3_9STRE</name>